<protein>
    <submittedName>
        <fullName evidence="3">GNAT family N-acetyltransferase</fullName>
        <ecNumber evidence="3">2.3.1.-</ecNumber>
    </submittedName>
</protein>
<dbReference type="InterPro" id="IPR000182">
    <property type="entry name" value="GNAT_dom"/>
</dbReference>
<name>A0ABD6DL35_9EURY</name>
<dbReference type="RefSeq" id="WP_256398957.1">
    <property type="nucleotide sequence ID" value="NZ_JANHJR010000001.1"/>
</dbReference>
<dbReference type="InterPro" id="IPR016181">
    <property type="entry name" value="Acyl_CoA_acyltransferase"/>
</dbReference>
<organism evidence="3 4">
    <name type="scientific">Haloarchaeobius litoreus</name>
    <dbReference type="NCBI Taxonomy" id="755306"/>
    <lineage>
        <taxon>Archaea</taxon>
        <taxon>Methanobacteriati</taxon>
        <taxon>Methanobacteriota</taxon>
        <taxon>Stenosarchaea group</taxon>
        <taxon>Halobacteria</taxon>
        <taxon>Halobacteriales</taxon>
        <taxon>Halorubellaceae</taxon>
        <taxon>Haloarchaeobius</taxon>
    </lineage>
</organism>
<keyword evidence="3" id="KW-0012">Acyltransferase</keyword>
<keyword evidence="3" id="KW-0808">Transferase</keyword>
<dbReference type="CDD" id="cd04301">
    <property type="entry name" value="NAT_SF"/>
    <property type="match status" value="1"/>
</dbReference>
<dbReference type="Proteomes" id="UP001597034">
    <property type="component" value="Unassembled WGS sequence"/>
</dbReference>
<dbReference type="EMBL" id="JBHUDO010000002">
    <property type="protein sequence ID" value="MFD1645526.1"/>
    <property type="molecule type" value="Genomic_DNA"/>
</dbReference>
<evidence type="ECO:0000313" key="4">
    <source>
        <dbReference type="Proteomes" id="UP001597034"/>
    </source>
</evidence>
<dbReference type="PROSITE" id="PS51186">
    <property type="entry name" value="GNAT"/>
    <property type="match status" value="1"/>
</dbReference>
<feature type="domain" description="N-acetyltransferase" evidence="2">
    <location>
        <begin position="20"/>
        <end position="165"/>
    </location>
</feature>
<dbReference type="Gene3D" id="3.40.630.30">
    <property type="match status" value="1"/>
</dbReference>
<gene>
    <name evidence="3" type="ORF">ACFSBL_07510</name>
</gene>
<evidence type="ECO:0000256" key="1">
    <source>
        <dbReference type="SAM" id="MobiDB-lite"/>
    </source>
</evidence>
<feature type="region of interest" description="Disordered" evidence="1">
    <location>
        <begin position="1"/>
        <end position="21"/>
    </location>
</feature>
<reference evidence="3 4" key="1">
    <citation type="journal article" date="2019" name="Int. J. Syst. Evol. Microbiol.">
        <title>The Global Catalogue of Microorganisms (GCM) 10K type strain sequencing project: providing services to taxonomists for standard genome sequencing and annotation.</title>
        <authorList>
            <consortium name="The Broad Institute Genomics Platform"/>
            <consortium name="The Broad Institute Genome Sequencing Center for Infectious Disease"/>
            <person name="Wu L."/>
            <person name="Ma J."/>
        </authorList>
    </citation>
    <scope>NUCLEOTIDE SEQUENCE [LARGE SCALE GENOMIC DNA]</scope>
    <source>
        <strain evidence="3 4">CGMCC 1.10390</strain>
    </source>
</reference>
<dbReference type="EC" id="2.3.1.-" evidence="3"/>
<proteinExistence type="predicted"/>
<comment type="caution">
    <text evidence="3">The sequence shown here is derived from an EMBL/GenBank/DDBJ whole genome shotgun (WGS) entry which is preliminary data.</text>
</comment>
<accession>A0ABD6DL35</accession>
<dbReference type="SUPFAM" id="SSF55729">
    <property type="entry name" value="Acyl-CoA N-acyltransferases (Nat)"/>
    <property type="match status" value="1"/>
</dbReference>
<dbReference type="GO" id="GO:0016746">
    <property type="term" value="F:acyltransferase activity"/>
    <property type="evidence" value="ECO:0007669"/>
    <property type="project" value="UniProtKB-KW"/>
</dbReference>
<evidence type="ECO:0000259" key="2">
    <source>
        <dbReference type="PROSITE" id="PS51186"/>
    </source>
</evidence>
<feature type="compositionally biased region" description="Polar residues" evidence="1">
    <location>
        <begin position="1"/>
        <end position="15"/>
    </location>
</feature>
<dbReference type="Pfam" id="PF13527">
    <property type="entry name" value="Acetyltransf_9"/>
    <property type="match status" value="1"/>
</dbReference>
<evidence type="ECO:0000313" key="3">
    <source>
        <dbReference type="EMBL" id="MFD1645526.1"/>
    </source>
</evidence>
<dbReference type="AlphaFoldDB" id="A0ABD6DL35"/>
<keyword evidence="4" id="KW-1185">Reference proteome</keyword>
<sequence>MSRPPTQTGQTTLQKQESEYQVRGYRPDDRESFLSLYESVWERGQTEAWFEWRFEANPYDDGVEMVVVERDGELVGAEPCLPFRLGAGGTRVSVLQPADWIVHPDHRRRGLFTRMTERTLDRHERSRYDLYYNFPTDVLLPGLDSFGWRVVGERPTYYRIERPARLVDAKADGGLPRHVAKLASPLSRLQLRVRDKLASVPDDITVERYDEVPSRLFTTLYRTGAPSKLHVARDEAFYDWRFENPAWESTAFVARRDGRPVGGLVACREVLKGVTCTRIVDVQPMDPDGDRTGVYAALVEAVLSDDTATDVYKVEGDVLPTQVLTGCGFWSDARFPLSKLGRRTVHVVRPTGSPGGDRWRLGGRDPTDPDHWVLSLAGQDIA</sequence>